<evidence type="ECO:0000259" key="1">
    <source>
        <dbReference type="PROSITE" id="PS50042"/>
    </source>
</evidence>
<dbReference type="HOGENOM" id="CLU_744426_0_0_1"/>
<dbReference type="SUPFAM" id="SSF51206">
    <property type="entry name" value="cAMP-binding domain-like"/>
    <property type="match status" value="1"/>
</dbReference>
<evidence type="ECO:0000313" key="4">
    <source>
        <dbReference type="Proteomes" id="UP000014760"/>
    </source>
</evidence>
<reference evidence="3" key="3">
    <citation type="submission" date="2015-06" db="UniProtKB">
        <authorList>
            <consortium name="EnsemblMetazoa"/>
        </authorList>
    </citation>
    <scope>IDENTIFICATION</scope>
</reference>
<name>R7T3V6_CAPTE</name>
<dbReference type="Pfam" id="PF00027">
    <property type="entry name" value="cNMP_binding"/>
    <property type="match status" value="1"/>
</dbReference>
<reference evidence="4" key="1">
    <citation type="submission" date="2012-12" db="EMBL/GenBank/DDBJ databases">
        <authorList>
            <person name="Hellsten U."/>
            <person name="Grimwood J."/>
            <person name="Chapman J.A."/>
            <person name="Shapiro H."/>
            <person name="Aerts A."/>
            <person name="Otillar R.P."/>
            <person name="Terry A.Y."/>
            <person name="Boore J.L."/>
            <person name="Simakov O."/>
            <person name="Marletaz F."/>
            <person name="Cho S.-J."/>
            <person name="Edsinger-Gonzales E."/>
            <person name="Havlak P."/>
            <person name="Kuo D.-H."/>
            <person name="Larsson T."/>
            <person name="Lv J."/>
            <person name="Arendt D."/>
            <person name="Savage R."/>
            <person name="Osoegawa K."/>
            <person name="de Jong P."/>
            <person name="Lindberg D.R."/>
            <person name="Seaver E.C."/>
            <person name="Weisblat D.A."/>
            <person name="Putnam N.H."/>
            <person name="Grigoriev I.V."/>
            <person name="Rokhsar D.S."/>
        </authorList>
    </citation>
    <scope>NUCLEOTIDE SEQUENCE</scope>
    <source>
        <strain evidence="4">I ESC-2004</strain>
    </source>
</reference>
<dbReference type="OrthoDB" id="166212at2759"/>
<protein>
    <recommendedName>
        <fullName evidence="1">Cyclic nucleotide-binding domain-containing protein</fullName>
    </recommendedName>
</protein>
<dbReference type="STRING" id="283909.R7T3V6"/>
<dbReference type="EMBL" id="KB312289">
    <property type="protein sequence ID" value="ELT87517.1"/>
    <property type="molecule type" value="Genomic_DNA"/>
</dbReference>
<dbReference type="InterPro" id="IPR000595">
    <property type="entry name" value="cNMP-bd_dom"/>
</dbReference>
<dbReference type="SMART" id="SM00100">
    <property type="entry name" value="cNMP"/>
    <property type="match status" value="1"/>
</dbReference>
<dbReference type="Gene3D" id="2.60.120.10">
    <property type="entry name" value="Jelly Rolls"/>
    <property type="match status" value="1"/>
</dbReference>
<reference evidence="2 4" key="2">
    <citation type="journal article" date="2013" name="Nature">
        <title>Insights into bilaterian evolution from three spiralian genomes.</title>
        <authorList>
            <person name="Simakov O."/>
            <person name="Marletaz F."/>
            <person name="Cho S.J."/>
            <person name="Edsinger-Gonzales E."/>
            <person name="Havlak P."/>
            <person name="Hellsten U."/>
            <person name="Kuo D.H."/>
            <person name="Larsson T."/>
            <person name="Lv J."/>
            <person name="Arendt D."/>
            <person name="Savage R."/>
            <person name="Osoegawa K."/>
            <person name="de Jong P."/>
            <person name="Grimwood J."/>
            <person name="Chapman J.A."/>
            <person name="Shapiro H."/>
            <person name="Aerts A."/>
            <person name="Otillar R.P."/>
            <person name="Terry A.Y."/>
            <person name="Boore J.L."/>
            <person name="Grigoriev I.V."/>
            <person name="Lindberg D.R."/>
            <person name="Seaver E.C."/>
            <person name="Weisblat D.A."/>
            <person name="Putnam N.H."/>
            <person name="Rokhsar D.S."/>
        </authorList>
    </citation>
    <scope>NUCLEOTIDE SEQUENCE</scope>
    <source>
        <strain evidence="2 4">I ESC-2004</strain>
    </source>
</reference>
<dbReference type="EMBL" id="AMQN01015851">
    <property type="status" value="NOT_ANNOTATED_CDS"/>
    <property type="molecule type" value="Genomic_DNA"/>
</dbReference>
<feature type="domain" description="Cyclic nucleotide-binding" evidence="1">
    <location>
        <begin position="49"/>
        <end position="153"/>
    </location>
</feature>
<gene>
    <name evidence="2" type="ORF">CAPTEDRAFT_196752</name>
</gene>
<dbReference type="InterPro" id="IPR018490">
    <property type="entry name" value="cNMP-bd_dom_sf"/>
</dbReference>
<dbReference type="Proteomes" id="UP000014760">
    <property type="component" value="Unassembled WGS sequence"/>
</dbReference>
<dbReference type="CDD" id="cd00038">
    <property type="entry name" value="CAP_ED"/>
    <property type="match status" value="1"/>
</dbReference>
<proteinExistence type="predicted"/>
<evidence type="ECO:0000313" key="2">
    <source>
        <dbReference type="EMBL" id="ELT87517.1"/>
    </source>
</evidence>
<dbReference type="InterPro" id="IPR014710">
    <property type="entry name" value="RmlC-like_jellyroll"/>
</dbReference>
<organism evidence="2">
    <name type="scientific">Capitella teleta</name>
    <name type="common">Polychaete worm</name>
    <dbReference type="NCBI Taxonomy" id="283909"/>
    <lineage>
        <taxon>Eukaryota</taxon>
        <taxon>Metazoa</taxon>
        <taxon>Spiralia</taxon>
        <taxon>Lophotrochozoa</taxon>
        <taxon>Annelida</taxon>
        <taxon>Polychaeta</taxon>
        <taxon>Sedentaria</taxon>
        <taxon>Scolecida</taxon>
        <taxon>Capitellidae</taxon>
        <taxon>Capitella</taxon>
    </lineage>
</organism>
<evidence type="ECO:0000313" key="3">
    <source>
        <dbReference type="EnsemblMetazoa" id="CapteP196752"/>
    </source>
</evidence>
<dbReference type="PANTHER" id="PTHR23011:SF41">
    <property type="entry name" value="CYCLIC NUCLEOTIDE-BINDING DOMAIN-CONTAINING PROTEIN"/>
    <property type="match status" value="1"/>
</dbReference>
<dbReference type="OMA" id="NTQDATW"/>
<accession>R7T3V6</accession>
<dbReference type="PANTHER" id="PTHR23011">
    <property type="entry name" value="CYCLIC NUCLEOTIDE-BINDING DOMAIN CONTAINING PROTEIN"/>
    <property type="match status" value="1"/>
</dbReference>
<sequence>MYLTKSDTQLTARVQKDRSSSCSCICRKISANFLRSTRISSKEPADMWYEAGRIILKQGHRADGFYILLSGEVIINVKELNPLRGDSFSSTVKQLGAGSTFGERDLLNGTERSSTAICKTNVEILTIMKEDFDTLIREQLEKQRCENADFIRRDKIIVKDMVASENLIIIKSGKCSVICSTDDESVHLKSLTDKKSPIDRIFPLLTDARRKKFERMESSAGFEWETGQLRETFRAKLLSGLTDAQSVVVEGSLSGIDARIDELRKKISKKKDSAMKSSGLESLFQPSCPRNISLVSGGADCIFVNKKAFVKHCTLNTLETIAEMLVSYPSEARIGQQLRRTKEWDQYKKGVIRDVIRRQRQQPMTRSKTLNF</sequence>
<dbReference type="AlphaFoldDB" id="R7T3V6"/>
<dbReference type="PROSITE" id="PS50042">
    <property type="entry name" value="CNMP_BINDING_3"/>
    <property type="match status" value="1"/>
</dbReference>
<keyword evidence="4" id="KW-1185">Reference proteome</keyword>
<dbReference type="EnsemblMetazoa" id="CapteT196752">
    <property type="protein sequence ID" value="CapteP196752"/>
    <property type="gene ID" value="CapteG196752"/>
</dbReference>